<protein>
    <submittedName>
        <fullName evidence="1">Uncharacterized protein</fullName>
    </submittedName>
</protein>
<proteinExistence type="predicted"/>
<keyword evidence="1" id="KW-0614">Plasmid</keyword>
<sequence length="78" mass="8672">MKFITDVLPGESVILAPSLIHCLLQIVDLFDNTVVIFEYTPPAEGWTHENLCALDIPLERLRGADAYLGETWVGSTEI</sequence>
<name>A0A7D5YP99_AERCA</name>
<geneLocation type="plasmid" evidence="2">
    <name>paeca1-b</name>
</geneLocation>
<gene>
    <name evidence="1" type="ORF">C1C91_22680</name>
</gene>
<accession>A0A7D5YP99</accession>
<dbReference type="AlphaFoldDB" id="A0A7D5YP99"/>
<dbReference type="Proteomes" id="UP000266778">
    <property type="component" value="Plasmid pAeca1-b"/>
</dbReference>
<dbReference type="EMBL" id="CP039627">
    <property type="protein sequence ID" value="QLI60441.1"/>
    <property type="molecule type" value="Genomic_DNA"/>
</dbReference>
<evidence type="ECO:0000313" key="2">
    <source>
        <dbReference type="Proteomes" id="UP000266778"/>
    </source>
</evidence>
<organism evidence="1 2">
    <name type="scientific">Aeromonas caviae</name>
    <name type="common">Aeromonas punctata</name>
    <dbReference type="NCBI Taxonomy" id="648"/>
    <lineage>
        <taxon>Bacteria</taxon>
        <taxon>Pseudomonadati</taxon>
        <taxon>Pseudomonadota</taxon>
        <taxon>Gammaproteobacteria</taxon>
        <taxon>Aeromonadales</taxon>
        <taxon>Aeromonadaceae</taxon>
        <taxon>Aeromonas</taxon>
    </lineage>
</organism>
<evidence type="ECO:0000313" key="1">
    <source>
        <dbReference type="EMBL" id="QLI60441.1"/>
    </source>
</evidence>
<reference evidence="1 2" key="1">
    <citation type="submission" date="2019-04" db="EMBL/GenBank/DDBJ databases">
        <title>Novel transposon Tn6433 variants accelerate the dissemination of tet(E) in Aeromonas under oxytetracycline stresses.</title>
        <authorList>
            <person name="Shi Y."/>
            <person name="Tian Z."/>
            <person name="Zhang Y."/>
            <person name="Zhang H."/>
            <person name="Yang M."/>
        </authorList>
    </citation>
    <scope>NUCLEOTIDE SEQUENCE [LARGE SCALE GENOMIC DNA]</scope>
    <source>
        <strain evidence="1 2">T25-39</strain>
        <plasmid evidence="2">paeca1-b</plasmid>
    </source>
</reference>